<sequence length="208" mass="22700">TEGEATARLVARFVEEAKGILADRSPANMVLLRGFARRPDWPPMSEAFKLRPAAVAHYPMYRGLAKLVGMEALPAGPGTDDSIKTVRENWRRFDYFFVHYKHTDTAGEDGDFERKVAKLEEVDAAIPSLLALGADVLMVAGDHSTPAVLAAHSWHPVPFLMRAPWTRPDGCDAFNETALQKGCLGTFPAVEALPLAMAHAGRLSKYGA</sequence>
<evidence type="ECO:0000256" key="4">
    <source>
        <dbReference type="ARBA" id="ARBA00005524"/>
    </source>
</evidence>
<name>A0A0F9BQG7_9ZZZZ</name>
<dbReference type="GO" id="GO:0046872">
    <property type="term" value="F:metal ion binding"/>
    <property type="evidence" value="ECO:0007669"/>
    <property type="project" value="InterPro"/>
</dbReference>
<dbReference type="PANTHER" id="PTHR31209:SF0">
    <property type="entry name" value="METALLOENZYME DOMAIN-CONTAINING PROTEIN"/>
    <property type="match status" value="1"/>
</dbReference>
<comment type="function">
    <text evidence="2">Catalyzes the interconversion of 2-phosphoglycerate and 3-phosphoglycerate.</text>
</comment>
<organism evidence="7">
    <name type="scientific">marine sediment metagenome</name>
    <dbReference type="NCBI Taxonomy" id="412755"/>
    <lineage>
        <taxon>unclassified sequences</taxon>
        <taxon>metagenomes</taxon>
        <taxon>ecological metagenomes</taxon>
    </lineage>
</organism>
<dbReference type="EMBL" id="LAZR01036709">
    <property type="protein sequence ID" value="KKL24129.1"/>
    <property type="molecule type" value="Genomic_DNA"/>
</dbReference>
<comment type="caution">
    <text evidence="7">The sequence shown here is derived from an EMBL/GenBank/DDBJ whole genome shotgun (WGS) entry which is preliminary data.</text>
</comment>
<evidence type="ECO:0000313" key="7">
    <source>
        <dbReference type="EMBL" id="KKL24129.1"/>
    </source>
</evidence>
<dbReference type="AlphaFoldDB" id="A0A0F9BQG7"/>
<evidence type="ECO:0000259" key="6">
    <source>
        <dbReference type="Pfam" id="PF01676"/>
    </source>
</evidence>
<proteinExistence type="inferred from homology"/>
<evidence type="ECO:0000256" key="3">
    <source>
        <dbReference type="ARBA" id="ARBA00004921"/>
    </source>
</evidence>
<dbReference type="Pfam" id="PF01676">
    <property type="entry name" value="Metalloenzyme"/>
    <property type="match status" value="1"/>
</dbReference>
<evidence type="ECO:0000256" key="5">
    <source>
        <dbReference type="ARBA" id="ARBA00023152"/>
    </source>
</evidence>
<feature type="domain" description="Metalloenzyme" evidence="6">
    <location>
        <begin position="33"/>
        <end position="193"/>
    </location>
</feature>
<accession>A0A0F9BQG7</accession>
<comment type="catalytic activity">
    <reaction evidence="1">
        <text>(2R)-2-phosphoglycerate = (2R)-3-phosphoglycerate</text>
        <dbReference type="Rhea" id="RHEA:15901"/>
        <dbReference type="ChEBI" id="CHEBI:58272"/>
        <dbReference type="ChEBI" id="CHEBI:58289"/>
        <dbReference type="EC" id="5.4.2.12"/>
    </reaction>
</comment>
<comment type="similarity">
    <text evidence="4">Belongs to the BPG-independent phosphoglycerate mutase family. A-PGAM subfamily.</text>
</comment>
<evidence type="ECO:0000256" key="1">
    <source>
        <dbReference type="ARBA" id="ARBA00000370"/>
    </source>
</evidence>
<dbReference type="InterPro" id="IPR017850">
    <property type="entry name" value="Alkaline_phosphatase_core_sf"/>
</dbReference>
<comment type="pathway">
    <text evidence="3">Carbohydrate degradation.</text>
</comment>
<gene>
    <name evidence="7" type="ORF">LCGC14_2418450</name>
</gene>
<reference evidence="7" key="1">
    <citation type="journal article" date="2015" name="Nature">
        <title>Complex archaea that bridge the gap between prokaryotes and eukaryotes.</title>
        <authorList>
            <person name="Spang A."/>
            <person name="Saw J.H."/>
            <person name="Jorgensen S.L."/>
            <person name="Zaremba-Niedzwiedzka K."/>
            <person name="Martijn J."/>
            <person name="Lind A.E."/>
            <person name="van Eijk R."/>
            <person name="Schleper C."/>
            <person name="Guy L."/>
            <person name="Ettema T.J."/>
        </authorList>
    </citation>
    <scope>NUCLEOTIDE SEQUENCE</scope>
</reference>
<dbReference type="GO" id="GO:0004619">
    <property type="term" value="F:phosphoglycerate mutase activity"/>
    <property type="evidence" value="ECO:0007669"/>
    <property type="project" value="UniProtKB-EC"/>
</dbReference>
<evidence type="ECO:0000256" key="2">
    <source>
        <dbReference type="ARBA" id="ARBA00002315"/>
    </source>
</evidence>
<dbReference type="PANTHER" id="PTHR31209">
    <property type="entry name" value="COFACTOR-INDEPENDENT PHOSPHOGLYCERATE MUTASE"/>
    <property type="match status" value="1"/>
</dbReference>
<dbReference type="Gene3D" id="3.40.720.10">
    <property type="entry name" value="Alkaline Phosphatase, subunit A"/>
    <property type="match status" value="1"/>
</dbReference>
<keyword evidence="5" id="KW-0324">Glycolysis</keyword>
<dbReference type="GO" id="GO:0006096">
    <property type="term" value="P:glycolytic process"/>
    <property type="evidence" value="ECO:0007669"/>
    <property type="project" value="UniProtKB-KW"/>
</dbReference>
<dbReference type="InterPro" id="IPR006124">
    <property type="entry name" value="Metalloenzyme"/>
</dbReference>
<dbReference type="InterPro" id="IPR004456">
    <property type="entry name" value="Pglycerate_mutase_ApgM"/>
</dbReference>
<dbReference type="SUPFAM" id="SSF53649">
    <property type="entry name" value="Alkaline phosphatase-like"/>
    <property type="match status" value="1"/>
</dbReference>
<protein>
    <recommendedName>
        <fullName evidence="6">Metalloenzyme domain-containing protein</fullName>
    </recommendedName>
</protein>
<feature type="non-terminal residue" evidence="7">
    <location>
        <position position="1"/>
    </location>
</feature>